<dbReference type="GO" id="GO:0006139">
    <property type="term" value="P:nucleobase-containing compound metabolic process"/>
    <property type="evidence" value="ECO:0007669"/>
    <property type="project" value="InterPro"/>
</dbReference>
<dbReference type="PANTHER" id="PTHR23359">
    <property type="entry name" value="NUCLEOTIDE KINASE"/>
    <property type="match status" value="1"/>
</dbReference>
<dbReference type="AlphaFoldDB" id="A0AAV8VAB4"/>
<comment type="caution">
    <text evidence="4">The sequence shown here is derived from an EMBL/GenBank/DDBJ whole genome shotgun (WGS) entry which is preliminary data.</text>
</comment>
<dbReference type="GO" id="GO:0019205">
    <property type="term" value="F:nucleobase-containing compound kinase activity"/>
    <property type="evidence" value="ECO:0007669"/>
    <property type="project" value="InterPro"/>
</dbReference>
<keyword evidence="3" id="KW-0418">Kinase</keyword>
<dbReference type="Gene3D" id="3.40.50.300">
    <property type="entry name" value="P-loop containing nucleotide triphosphate hydrolases"/>
    <property type="match status" value="1"/>
</dbReference>
<dbReference type="CDD" id="cd22979">
    <property type="entry name" value="DD_AK8"/>
    <property type="match status" value="1"/>
</dbReference>
<evidence type="ECO:0000313" key="4">
    <source>
        <dbReference type="EMBL" id="KAJ8911093.1"/>
    </source>
</evidence>
<evidence type="ECO:0000256" key="3">
    <source>
        <dbReference type="ARBA" id="ARBA00022777"/>
    </source>
</evidence>
<keyword evidence="2" id="KW-0547">Nucleotide-binding</keyword>
<dbReference type="EMBL" id="JANEYG010000217">
    <property type="protein sequence ID" value="KAJ8911093.1"/>
    <property type="molecule type" value="Genomic_DNA"/>
</dbReference>
<dbReference type="InterPro" id="IPR000850">
    <property type="entry name" value="Adenylat/UMP-CMP_kin"/>
</dbReference>
<keyword evidence="5" id="KW-1185">Reference proteome</keyword>
<reference evidence="4 5" key="1">
    <citation type="journal article" date="2023" name="Insect Mol. Biol.">
        <title>Genome sequencing provides insights into the evolution of gene families encoding plant cell wall-degrading enzymes in longhorned beetles.</title>
        <authorList>
            <person name="Shin N.R."/>
            <person name="Okamura Y."/>
            <person name="Kirsch R."/>
            <person name="Pauchet Y."/>
        </authorList>
    </citation>
    <scope>NUCLEOTIDE SEQUENCE [LARGE SCALE GENOMIC DNA]</scope>
    <source>
        <strain evidence="4">EAD_L_NR</strain>
    </source>
</reference>
<evidence type="ECO:0000256" key="1">
    <source>
        <dbReference type="ARBA" id="ARBA00022679"/>
    </source>
</evidence>
<dbReference type="Pfam" id="PF00406">
    <property type="entry name" value="ADK"/>
    <property type="match status" value="1"/>
</dbReference>
<keyword evidence="1" id="KW-0808">Transferase</keyword>
<evidence type="ECO:0008006" key="6">
    <source>
        <dbReference type="Google" id="ProtNLM"/>
    </source>
</evidence>
<proteinExistence type="predicted"/>
<gene>
    <name evidence="4" type="ORF">NQ315_000553</name>
</gene>
<dbReference type="InterPro" id="IPR027417">
    <property type="entry name" value="P-loop_NTPase"/>
</dbReference>
<evidence type="ECO:0000313" key="5">
    <source>
        <dbReference type="Proteomes" id="UP001159042"/>
    </source>
</evidence>
<name>A0AAV8VAB4_9CUCU</name>
<dbReference type="SUPFAM" id="SSF52540">
    <property type="entry name" value="P-loop containing nucleoside triphosphate hydrolases"/>
    <property type="match status" value="1"/>
</dbReference>
<sequence length="380" mass="43949">MSDPAKRPLSFPPWHIPYLEKHRIYELFHEIAREMVIQKPADHVTFMKHILQNAAKSRDVARVILLQSPKINCLEIANEIAGVTKQVVISDGTLMNCLKTNISMCSPKTVARCLAFLVRTEGTYDVGWIMVDCIKTAAVAKELLQLGILPTHVLHLIPSFYPDFKQLMYCNVLYEWPEYRRNVMALRDIFKDLIREIYLDKKNLREIARECVAQSKIRKNIKPIKPRVILIGPRGSGRKTQAKLLAKHLNIVHVDFEALICTIWMSETELGVKLRLCKNEACFHSELLSQIINKRVLEEDCLINGWVLTGFPYTEMDFKYLDTLDTPANRVIFLECDLNICRERIKYRKVNVETGSVTNLKHDPDAVDQKNFKTTSKRRK</sequence>
<dbReference type="Proteomes" id="UP001159042">
    <property type="component" value="Unassembled WGS sequence"/>
</dbReference>
<evidence type="ECO:0000256" key="2">
    <source>
        <dbReference type="ARBA" id="ARBA00022741"/>
    </source>
</evidence>
<accession>A0AAV8VAB4</accession>
<protein>
    <recommendedName>
        <fullName evidence="6">Adenylate kinase 8</fullName>
    </recommendedName>
</protein>
<organism evidence="4 5">
    <name type="scientific">Exocentrus adspersus</name>
    <dbReference type="NCBI Taxonomy" id="1586481"/>
    <lineage>
        <taxon>Eukaryota</taxon>
        <taxon>Metazoa</taxon>
        <taxon>Ecdysozoa</taxon>
        <taxon>Arthropoda</taxon>
        <taxon>Hexapoda</taxon>
        <taxon>Insecta</taxon>
        <taxon>Pterygota</taxon>
        <taxon>Neoptera</taxon>
        <taxon>Endopterygota</taxon>
        <taxon>Coleoptera</taxon>
        <taxon>Polyphaga</taxon>
        <taxon>Cucujiformia</taxon>
        <taxon>Chrysomeloidea</taxon>
        <taxon>Cerambycidae</taxon>
        <taxon>Lamiinae</taxon>
        <taxon>Acanthocinini</taxon>
        <taxon>Exocentrus</taxon>
    </lineage>
</organism>
<dbReference type="GO" id="GO:0005524">
    <property type="term" value="F:ATP binding"/>
    <property type="evidence" value="ECO:0007669"/>
    <property type="project" value="InterPro"/>
</dbReference>